<gene>
    <name evidence="6" type="ORF">AAJCM20276_04350</name>
</gene>
<keyword evidence="1" id="KW-0805">Transcription regulation</keyword>
<keyword evidence="3" id="KW-0804">Transcription</keyword>
<evidence type="ECO:0000256" key="3">
    <source>
        <dbReference type="ARBA" id="ARBA00023163"/>
    </source>
</evidence>
<dbReference type="InterPro" id="IPR029016">
    <property type="entry name" value="GAF-like_dom_sf"/>
</dbReference>
<dbReference type="PROSITE" id="PS51078">
    <property type="entry name" value="ICLR_ED"/>
    <property type="match status" value="1"/>
</dbReference>
<feature type="domain" description="HTH iclR-type" evidence="4">
    <location>
        <begin position="1"/>
        <end position="55"/>
    </location>
</feature>
<dbReference type="AlphaFoldDB" id="A0A6S6PGM5"/>
<dbReference type="InterPro" id="IPR050707">
    <property type="entry name" value="HTH_MetabolicPath_Reg"/>
</dbReference>
<dbReference type="PROSITE" id="PS51077">
    <property type="entry name" value="HTH_ICLR"/>
    <property type="match status" value="1"/>
</dbReference>
<dbReference type="SMART" id="SM00346">
    <property type="entry name" value="HTH_ICLR"/>
    <property type="match status" value="1"/>
</dbReference>
<accession>A0A6S6PGM5</accession>
<dbReference type="InterPro" id="IPR036388">
    <property type="entry name" value="WH-like_DNA-bd_sf"/>
</dbReference>
<dbReference type="SUPFAM" id="SSF46785">
    <property type="entry name" value="Winged helix' DNA-binding domain"/>
    <property type="match status" value="1"/>
</dbReference>
<evidence type="ECO:0000256" key="2">
    <source>
        <dbReference type="ARBA" id="ARBA00023125"/>
    </source>
</evidence>
<dbReference type="Pfam" id="PF09339">
    <property type="entry name" value="HTH_IclR"/>
    <property type="match status" value="1"/>
</dbReference>
<organism evidence="6 7">
    <name type="scientific">Acetobacter aceti</name>
    <dbReference type="NCBI Taxonomy" id="435"/>
    <lineage>
        <taxon>Bacteria</taxon>
        <taxon>Pseudomonadati</taxon>
        <taxon>Pseudomonadota</taxon>
        <taxon>Alphaproteobacteria</taxon>
        <taxon>Acetobacterales</taxon>
        <taxon>Acetobacteraceae</taxon>
        <taxon>Acetobacter</taxon>
        <taxon>Acetobacter subgen. Acetobacter</taxon>
    </lineage>
</organism>
<name>A0A6S6PGM5_ACEAC</name>
<dbReference type="Gene3D" id="3.30.450.40">
    <property type="match status" value="1"/>
</dbReference>
<dbReference type="EMBL" id="AP023326">
    <property type="protein sequence ID" value="BCI65811.1"/>
    <property type="molecule type" value="Genomic_DNA"/>
</dbReference>
<dbReference type="PANTHER" id="PTHR30136">
    <property type="entry name" value="HELIX-TURN-HELIX TRANSCRIPTIONAL REGULATOR, ICLR FAMILY"/>
    <property type="match status" value="1"/>
</dbReference>
<evidence type="ECO:0000256" key="1">
    <source>
        <dbReference type="ARBA" id="ARBA00023015"/>
    </source>
</evidence>
<evidence type="ECO:0000259" key="5">
    <source>
        <dbReference type="PROSITE" id="PS51078"/>
    </source>
</evidence>
<proteinExistence type="predicted"/>
<evidence type="ECO:0000313" key="7">
    <source>
        <dbReference type="Proteomes" id="UP000515220"/>
    </source>
</evidence>
<dbReference type="Gene3D" id="1.10.10.10">
    <property type="entry name" value="Winged helix-like DNA-binding domain superfamily/Winged helix DNA-binding domain"/>
    <property type="match status" value="1"/>
</dbReference>
<dbReference type="SUPFAM" id="SSF55781">
    <property type="entry name" value="GAF domain-like"/>
    <property type="match status" value="1"/>
</dbReference>
<dbReference type="InterPro" id="IPR005471">
    <property type="entry name" value="Tscrpt_reg_IclR_N"/>
</dbReference>
<dbReference type="Proteomes" id="UP000515220">
    <property type="component" value="Chromosome"/>
</dbReference>
<dbReference type="GO" id="GO:0045892">
    <property type="term" value="P:negative regulation of DNA-templated transcription"/>
    <property type="evidence" value="ECO:0007669"/>
    <property type="project" value="TreeGrafter"/>
</dbReference>
<dbReference type="PANTHER" id="PTHR30136:SF39">
    <property type="entry name" value="TRANSCRIPTIONAL REGULATORY PROTEIN"/>
    <property type="match status" value="1"/>
</dbReference>
<reference evidence="6 7" key="1">
    <citation type="submission" date="2020-07" db="EMBL/GenBank/DDBJ databases">
        <title>Complete Genome Sequence of an acetic acid bacterium, Acetobacter aceti JCM20276.</title>
        <authorList>
            <person name="Hirose Y."/>
            <person name="Mihara H."/>
        </authorList>
    </citation>
    <scope>NUCLEOTIDE SEQUENCE [LARGE SCALE GENOMIC DNA]</scope>
    <source>
        <strain evidence="6 7">JCM20276</strain>
    </source>
</reference>
<sequence>MLIALGKCGRAGLALRDLAEIVGAEKSSVHRTLLALRKHSLVTQSTQRGRYRLGPAAFSLGHRRTTPVERIQQWKSYLVELAKEFHASAFLLERSGLDAIITDMSITDSALPILGSDGLGGRLPLGYGLGGMVILAFQEADNRMAIIAANQHRYDELGLDLEKIHECIEQVREFGYDYRRNAVINGVSGVSMPIRESDGSCSAAITVSKPTAAMTEDEAHRLIAKLGAYLAENA</sequence>
<dbReference type="InterPro" id="IPR014757">
    <property type="entry name" value="Tscrpt_reg_IclR_C"/>
</dbReference>
<dbReference type="Pfam" id="PF01614">
    <property type="entry name" value="IclR_C"/>
    <property type="match status" value="1"/>
</dbReference>
<evidence type="ECO:0000313" key="6">
    <source>
        <dbReference type="EMBL" id="BCI65811.1"/>
    </source>
</evidence>
<evidence type="ECO:0000259" key="4">
    <source>
        <dbReference type="PROSITE" id="PS51077"/>
    </source>
</evidence>
<dbReference type="InterPro" id="IPR036390">
    <property type="entry name" value="WH_DNA-bd_sf"/>
</dbReference>
<dbReference type="GO" id="GO:0003700">
    <property type="term" value="F:DNA-binding transcription factor activity"/>
    <property type="evidence" value="ECO:0007669"/>
    <property type="project" value="TreeGrafter"/>
</dbReference>
<feature type="domain" description="IclR-ED" evidence="5">
    <location>
        <begin position="56"/>
        <end position="234"/>
    </location>
</feature>
<keyword evidence="2" id="KW-0238">DNA-binding</keyword>
<dbReference type="GO" id="GO:0003677">
    <property type="term" value="F:DNA binding"/>
    <property type="evidence" value="ECO:0007669"/>
    <property type="project" value="UniProtKB-KW"/>
</dbReference>
<protein>
    <submittedName>
        <fullName evidence="6">IclR family transcriptional regulator</fullName>
    </submittedName>
</protein>